<sequence>MTSPHRLPLFHCETALTLLGQDPVDLDRVRIHLTSAIAQLKQKENKK</sequence>
<name>A0A448PE73_9ACTO</name>
<keyword evidence="2" id="KW-1185">Reference proteome</keyword>
<accession>A0A448PE73</accession>
<organism evidence="1 2">
    <name type="scientific">Trueperella bialowiezensis</name>
    <dbReference type="NCBI Taxonomy" id="312285"/>
    <lineage>
        <taxon>Bacteria</taxon>
        <taxon>Bacillati</taxon>
        <taxon>Actinomycetota</taxon>
        <taxon>Actinomycetes</taxon>
        <taxon>Actinomycetales</taxon>
        <taxon>Actinomycetaceae</taxon>
        <taxon>Trueperella</taxon>
    </lineage>
</organism>
<dbReference type="Proteomes" id="UP000269542">
    <property type="component" value="Chromosome"/>
</dbReference>
<reference evidence="1 2" key="1">
    <citation type="submission" date="2018-12" db="EMBL/GenBank/DDBJ databases">
        <authorList>
            <consortium name="Pathogen Informatics"/>
        </authorList>
    </citation>
    <scope>NUCLEOTIDE SEQUENCE [LARGE SCALE GENOMIC DNA]</scope>
    <source>
        <strain evidence="1 2">NCTC13354</strain>
    </source>
</reference>
<proteinExistence type="predicted"/>
<gene>
    <name evidence="1" type="ORF">NCTC13354_00952</name>
</gene>
<dbReference type="EMBL" id="LR134476">
    <property type="protein sequence ID" value="VEI13241.1"/>
    <property type="molecule type" value="Genomic_DNA"/>
</dbReference>
<dbReference type="KEGG" id="tbw:NCTC13354_00952"/>
<dbReference type="AlphaFoldDB" id="A0A448PE73"/>
<protein>
    <submittedName>
        <fullName evidence="1">Uncharacterized protein</fullName>
    </submittedName>
</protein>
<evidence type="ECO:0000313" key="1">
    <source>
        <dbReference type="EMBL" id="VEI13241.1"/>
    </source>
</evidence>
<evidence type="ECO:0000313" key="2">
    <source>
        <dbReference type="Proteomes" id="UP000269542"/>
    </source>
</evidence>